<name>A0ABY5YYK8_9ACTN</name>
<gene>
    <name evidence="1" type="ORF">Drose_27095</name>
</gene>
<evidence type="ECO:0000313" key="2">
    <source>
        <dbReference type="Proteomes" id="UP001058271"/>
    </source>
</evidence>
<proteinExistence type="predicted"/>
<dbReference type="EMBL" id="CP073721">
    <property type="protein sequence ID" value="UWZ34836.1"/>
    <property type="molecule type" value="Genomic_DNA"/>
</dbReference>
<keyword evidence="2" id="KW-1185">Reference proteome</keyword>
<evidence type="ECO:0000313" key="1">
    <source>
        <dbReference type="EMBL" id="UWZ34836.1"/>
    </source>
</evidence>
<reference evidence="1" key="1">
    <citation type="submission" date="2021-04" db="EMBL/GenBank/DDBJ databases">
        <title>Biosynthetic gene clusters of Dactylosporangioum roseum.</title>
        <authorList>
            <person name="Hartkoorn R.C."/>
            <person name="Beaudoing E."/>
            <person name="Hot D."/>
            <person name="Moureu S."/>
        </authorList>
    </citation>
    <scope>NUCLEOTIDE SEQUENCE</scope>
    <source>
        <strain evidence="1">NRRL B-16295</strain>
    </source>
</reference>
<organism evidence="1 2">
    <name type="scientific">Dactylosporangium roseum</name>
    <dbReference type="NCBI Taxonomy" id="47989"/>
    <lineage>
        <taxon>Bacteria</taxon>
        <taxon>Bacillati</taxon>
        <taxon>Actinomycetota</taxon>
        <taxon>Actinomycetes</taxon>
        <taxon>Micromonosporales</taxon>
        <taxon>Micromonosporaceae</taxon>
        <taxon>Dactylosporangium</taxon>
    </lineage>
</organism>
<dbReference type="Proteomes" id="UP001058271">
    <property type="component" value="Chromosome"/>
</dbReference>
<sequence>MTHDHNGLDAVLACLGKHDPFRHALWEALARPTPKAVRSRFVIELVAQLQDSLTDSFATETEAYQTFVRTASMLNAFLPEGRRR</sequence>
<accession>A0ABY5YYK8</accession>
<protein>
    <submittedName>
        <fullName evidence="1">Uncharacterized protein</fullName>
    </submittedName>
</protein>
<dbReference type="RefSeq" id="WP_260724182.1">
    <property type="nucleotide sequence ID" value="NZ_BAAABS010000052.1"/>
</dbReference>